<evidence type="ECO:0000256" key="1">
    <source>
        <dbReference type="SAM" id="MobiDB-lite"/>
    </source>
</evidence>
<protein>
    <submittedName>
        <fullName evidence="2">Uncharacterized protein</fullName>
    </submittedName>
</protein>
<reference evidence="2 3" key="1">
    <citation type="submission" date="2019-03" db="EMBL/GenBank/DDBJ databases">
        <title>First draft genome of Liparis tanakae, snailfish: a comprehensive survey of snailfish specific genes.</title>
        <authorList>
            <person name="Kim W."/>
            <person name="Song I."/>
            <person name="Jeong J.-H."/>
            <person name="Kim D."/>
            <person name="Kim S."/>
            <person name="Ryu S."/>
            <person name="Song J.Y."/>
            <person name="Lee S.K."/>
        </authorList>
    </citation>
    <scope>NUCLEOTIDE SEQUENCE [LARGE SCALE GENOMIC DNA]</scope>
    <source>
        <tissue evidence="2">Muscle</tissue>
    </source>
</reference>
<dbReference type="AlphaFoldDB" id="A0A4Z2IIA4"/>
<accession>A0A4Z2IIA4</accession>
<evidence type="ECO:0000313" key="2">
    <source>
        <dbReference type="EMBL" id="TNN76923.1"/>
    </source>
</evidence>
<keyword evidence="3" id="KW-1185">Reference proteome</keyword>
<gene>
    <name evidence="2" type="ORF">EYF80_012769</name>
</gene>
<proteinExistence type="predicted"/>
<dbReference type="EMBL" id="SRLO01000088">
    <property type="protein sequence ID" value="TNN76923.1"/>
    <property type="molecule type" value="Genomic_DNA"/>
</dbReference>
<organism evidence="2 3">
    <name type="scientific">Liparis tanakae</name>
    <name type="common">Tanaka's snailfish</name>
    <dbReference type="NCBI Taxonomy" id="230148"/>
    <lineage>
        <taxon>Eukaryota</taxon>
        <taxon>Metazoa</taxon>
        <taxon>Chordata</taxon>
        <taxon>Craniata</taxon>
        <taxon>Vertebrata</taxon>
        <taxon>Euteleostomi</taxon>
        <taxon>Actinopterygii</taxon>
        <taxon>Neopterygii</taxon>
        <taxon>Teleostei</taxon>
        <taxon>Neoteleostei</taxon>
        <taxon>Acanthomorphata</taxon>
        <taxon>Eupercaria</taxon>
        <taxon>Perciformes</taxon>
        <taxon>Cottioidei</taxon>
        <taxon>Cottales</taxon>
        <taxon>Liparidae</taxon>
        <taxon>Liparis</taxon>
    </lineage>
</organism>
<name>A0A4Z2IIA4_9TELE</name>
<comment type="caution">
    <text evidence="2">The sequence shown here is derived from an EMBL/GenBank/DDBJ whole genome shotgun (WGS) entry which is preliminary data.</text>
</comment>
<dbReference type="OrthoDB" id="6020229at2759"/>
<feature type="region of interest" description="Disordered" evidence="1">
    <location>
        <begin position="15"/>
        <end position="37"/>
    </location>
</feature>
<feature type="region of interest" description="Disordered" evidence="1">
    <location>
        <begin position="72"/>
        <end position="107"/>
    </location>
</feature>
<feature type="compositionally biased region" description="Basic and acidic residues" evidence="1">
    <location>
        <begin position="89"/>
        <end position="107"/>
    </location>
</feature>
<sequence>MLLLAQTLPCQLTLPLHRRSRNPSLSDASPRSDTRGLKVKLQCETVSATEDGPRSGFAAAFDLQSALRRELTGGASSSCQKQSFATRLKTHEGPPEGREARENRIQD</sequence>
<evidence type="ECO:0000313" key="3">
    <source>
        <dbReference type="Proteomes" id="UP000314294"/>
    </source>
</evidence>
<feature type="compositionally biased region" description="Polar residues" evidence="1">
    <location>
        <begin position="74"/>
        <end position="85"/>
    </location>
</feature>
<dbReference type="Proteomes" id="UP000314294">
    <property type="component" value="Unassembled WGS sequence"/>
</dbReference>